<dbReference type="Pfam" id="PF00534">
    <property type="entry name" value="Glycos_transf_1"/>
    <property type="match status" value="1"/>
</dbReference>
<name>A0AAV8C2T8_9POAL</name>
<feature type="compositionally biased region" description="Basic residues" evidence="2">
    <location>
        <begin position="1010"/>
        <end position="1019"/>
    </location>
</feature>
<proteinExistence type="predicted"/>
<reference evidence="5" key="1">
    <citation type="submission" date="2022-08" db="EMBL/GenBank/DDBJ databases">
        <authorList>
            <person name="Marques A."/>
        </authorList>
    </citation>
    <scope>NUCLEOTIDE SEQUENCE</scope>
    <source>
        <strain evidence="5">RhyPub2mFocal</strain>
        <tissue evidence="5">Leaves</tissue>
    </source>
</reference>
<keyword evidence="3" id="KW-1133">Transmembrane helix</keyword>
<dbReference type="PANTHER" id="PTHR46635:SF1">
    <property type="entry name" value="GLYCOSYL TRANSFERASE FAMILY 1 PROTEIN"/>
    <property type="match status" value="1"/>
</dbReference>
<dbReference type="SUPFAM" id="SSF53756">
    <property type="entry name" value="UDP-Glycosyltransferase/glycogen phosphorylase"/>
    <property type="match status" value="1"/>
</dbReference>
<keyword evidence="1" id="KW-0328">Glycosyltransferase</keyword>
<evidence type="ECO:0000256" key="1">
    <source>
        <dbReference type="ARBA" id="ARBA00022676"/>
    </source>
</evidence>
<dbReference type="GO" id="GO:0016757">
    <property type="term" value="F:glycosyltransferase activity"/>
    <property type="evidence" value="ECO:0007669"/>
    <property type="project" value="UniProtKB-KW"/>
</dbReference>
<gene>
    <name evidence="5" type="ORF">LUZ62_084149</name>
</gene>
<protein>
    <submittedName>
        <fullName evidence="5">UDP-Glycosyltransferase superfamily protein</fullName>
    </submittedName>
</protein>
<feature type="transmembrane region" description="Helical" evidence="3">
    <location>
        <begin position="54"/>
        <end position="75"/>
    </location>
</feature>
<evidence type="ECO:0000313" key="5">
    <source>
        <dbReference type="EMBL" id="KAJ4749744.1"/>
    </source>
</evidence>
<dbReference type="Proteomes" id="UP001140206">
    <property type="component" value="Chromosome 5"/>
</dbReference>
<sequence>MGSLENGAPPLPLSLTKRVPLLGPSSLRPHAHAHHHRPYRSKLARFLLFEKVDYFHLLCIAALFFSVVFLFGFFLPGSAPENHVRKLRESGDQAREIAVLGLDFGEGIRFEPVKLLQSWEKAKREAKESLNGLGRQVFRIGVRKPRLAMVFGDLFLDAMQLEMVSVGAALKEAGYEIEVFSMEDGPAGEAWRSLAIPVRNLSVTNGHYTSIDWLDFDGIFVNSLRARPILSSLSQEPFKSVPVVWTVHERHLAVRLNSYASNGLTLLINDWNRAFNRATVVVFPNYVLPLIYSPFDSGNFYVIPGSPAEVLRADAVLKNKNDVSMRQKYGFNPDDFIVSVVGSHFLYSGIMLEHAVVLKALAPLLKQFRSKNETHSRLKVRILSSNLTDAYKVAIEAAAHSAGFPDGVVGYITNFEEASLYVLSVSDVVIYGSFLEEQSFPSALIQAMSLKRLIIAPNLSMISKYIENGVNGYLYPKERVGIIPRIILKALSDGKLSLFSQRMASIGQNHVKNLMSCQSIEGYINLLENIVHFPSEAVKPNLREVPSNLKEQWQWHHFENLTSTFYIEEDSREEQILQKYEKEWLRTETEGHNSNLSYSRVDEVFVSIAWEEEKKIEMANIKRLLEEDELKQRTEQSHGTWEEVYRNAKKADRAKNELHERDDRELERTGQPLCIYEPYFGEGTWPFLHQTSLYRGIGMGTRGRRPGLDDIDASSRLPLLNDIYYRDLLGEYGAFFAIANRIDRIHKNAWIGFQSWRASAMKANLSRNAELAILEAIENQKHGDALYFWVRMDQDKRNPSRLDFWSFCDSLNAGNCRFAVANTLRRMYSIKQQEKDTLPPMPNSTDTWSVMQSWVLPTRSFLEFVMFSRMFVDALDADMYEEHHGTGHCYLSVHKDPHCYSRLLELLVNIWAYHSARRMVYVDPHTGSMHEVHQLTTRRHQMWVCWFSYQTLKDMDEDLAEEADSDQQSRRWLWPATGEVYWQGVLEKEKNSRHQQKEKRKQQSKEKIERIKRRARQKALGKFIKPPPEEDLGVELNSTRTN</sequence>
<feature type="domain" description="Glycosyl transferase family 1" evidence="4">
    <location>
        <begin position="326"/>
        <end position="496"/>
    </location>
</feature>
<dbReference type="Gene3D" id="3.40.50.2000">
    <property type="entry name" value="Glycogen Phosphorylase B"/>
    <property type="match status" value="1"/>
</dbReference>
<evidence type="ECO:0000256" key="3">
    <source>
        <dbReference type="SAM" id="Phobius"/>
    </source>
</evidence>
<keyword evidence="1" id="KW-0808">Transferase</keyword>
<organism evidence="5 6">
    <name type="scientific">Rhynchospora pubera</name>
    <dbReference type="NCBI Taxonomy" id="906938"/>
    <lineage>
        <taxon>Eukaryota</taxon>
        <taxon>Viridiplantae</taxon>
        <taxon>Streptophyta</taxon>
        <taxon>Embryophyta</taxon>
        <taxon>Tracheophyta</taxon>
        <taxon>Spermatophyta</taxon>
        <taxon>Magnoliopsida</taxon>
        <taxon>Liliopsida</taxon>
        <taxon>Poales</taxon>
        <taxon>Cyperaceae</taxon>
        <taxon>Cyperoideae</taxon>
        <taxon>Rhynchosporeae</taxon>
        <taxon>Rhynchospora</taxon>
    </lineage>
</organism>
<dbReference type="PANTHER" id="PTHR46635">
    <property type="entry name" value="GLYCOSYL TRANSFERASE FAMILY 1 PROTEIN"/>
    <property type="match status" value="1"/>
</dbReference>
<keyword evidence="6" id="KW-1185">Reference proteome</keyword>
<evidence type="ECO:0000256" key="2">
    <source>
        <dbReference type="SAM" id="MobiDB-lite"/>
    </source>
</evidence>
<accession>A0AAV8C2T8</accession>
<keyword evidence="3" id="KW-0472">Membrane</keyword>
<dbReference type="CDD" id="cd03801">
    <property type="entry name" value="GT4_PimA-like"/>
    <property type="match status" value="1"/>
</dbReference>
<dbReference type="InterPro" id="IPR001296">
    <property type="entry name" value="Glyco_trans_1"/>
</dbReference>
<dbReference type="AlphaFoldDB" id="A0AAV8C2T8"/>
<evidence type="ECO:0000313" key="6">
    <source>
        <dbReference type="Proteomes" id="UP001140206"/>
    </source>
</evidence>
<comment type="caution">
    <text evidence="5">The sequence shown here is derived from an EMBL/GenBank/DDBJ whole genome shotgun (WGS) entry which is preliminary data.</text>
</comment>
<keyword evidence="3" id="KW-0812">Transmembrane</keyword>
<evidence type="ECO:0000259" key="4">
    <source>
        <dbReference type="Pfam" id="PF00534"/>
    </source>
</evidence>
<feature type="region of interest" description="Disordered" evidence="2">
    <location>
        <begin position="989"/>
        <end position="1042"/>
    </location>
</feature>
<dbReference type="EMBL" id="JAMFTS010000005">
    <property type="protein sequence ID" value="KAJ4749744.1"/>
    <property type="molecule type" value="Genomic_DNA"/>
</dbReference>